<accession>A0A0J1JSL8</accession>
<gene>
    <name evidence="1" type="ORF">ABT57_21640</name>
</gene>
<reference evidence="1 2" key="1">
    <citation type="submission" date="2015-05" db="EMBL/GenBank/DDBJ databases">
        <title>Photobacterium galathea sp. nov.</title>
        <authorList>
            <person name="Machado H."/>
            <person name="Gram L."/>
        </authorList>
    </citation>
    <scope>NUCLEOTIDE SEQUENCE [LARGE SCALE GENOMIC DNA]</scope>
    <source>
        <strain evidence="1 2">DSM 22954</strain>
    </source>
</reference>
<dbReference type="OrthoDB" id="5867862at2"/>
<proteinExistence type="predicted"/>
<dbReference type="Proteomes" id="UP000035909">
    <property type="component" value="Unassembled WGS sequence"/>
</dbReference>
<name>A0A0J1JSL8_9GAMM</name>
<evidence type="ECO:0000313" key="2">
    <source>
        <dbReference type="Proteomes" id="UP000035909"/>
    </source>
</evidence>
<organism evidence="1 2">
    <name type="scientific">Photobacterium ganghwense</name>
    <dbReference type="NCBI Taxonomy" id="320778"/>
    <lineage>
        <taxon>Bacteria</taxon>
        <taxon>Pseudomonadati</taxon>
        <taxon>Pseudomonadota</taxon>
        <taxon>Gammaproteobacteria</taxon>
        <taxon>Vibrionales</taxon>
        <taxon>Vibrionaceae</taxon>
        <taxon>Photobacterium</taxon>
    </lineage>
</organism>
<dbReference type="RefSeq" id="WP_047887345.1">
    <property type="nucleotide sequence ID" value="NZ_LDOU01000026.1"/>
</dbReference>
<protein>
    <submittedName>
        <fullName evidence="1">Uncharacterized protein</fullName>
    </submittedName>
</protein>
<comment type="caution">
    <text evidence="1">The sequence shown here is derived from an EMBL/GenBank/DDBJ whole genome shotgun (WGS) entry which is preliminary data.</text>
</comment>
<dbReference type="PATRIC" id="fig|320778.3.peg.4643"/>
<evidence type="ECO:0000313" key="1">
    <source>
        <dbReference type="EMBL" id="KLV05262.1"/>
    </source>
</evidence>
<dbReference type="EMBL" id="LDOU01000026">
    <property type="protein sequence ID" value="KLV05262.1"/>
    <property type="molecule type" value="Genomic_DNA"/>
</dbReference>
<sequence length="291" mass="33628">MSVGYSIRIDFDKTEERPERVFHAMAVYIEGFNELQEAFIKGYGKDIEFISSLNSTREGSCIADIGTKVKDKIRNAKLNNIFDGIYNGVRKEIATAKKIDSESDVRTFVDNVYTIASANESSFEQFTCEGDAHLIDVANALNKIYKAKGMLSPSDLVQFGRELDFDDINKDFSCPRTGDQIFEDTVQPFPSKEMFIVRRPSYVENLQWDFECNTRKPKNFSAKMSDAKWFKKWSNHEEQIWPGDALHVQVRTKRRTNKLKKKVSYETEILKVIRVVPQSEIEQFTLDLEHD</sequence>
<keyword evidence="2" id="KW-1185">Reference proteome</keyword>
<dbReference type="AlphaFoldDB" id="A0A0J1JSL8"/>